<comment type="subcellular location">
    <subcellularLocation>
        <location evidence="1">Nucleus</location>
    </subcellularLocation>
</comment>
<dbReference type="Proteomes" id="UP001172101">
    <property type="component" value="Unassembled WGS sequence"/>
</dbReference>
<dbReference type="PANTHER" id="PTHR22812">
    <property type="entry name" value="CHROMOBOX PROTEIN"/>
    <property type="match status" value="1"/>
</dbReference>
<dbReference type="Pfam" id="PF00385">
    <property type="entry name" value="Chromo"/>
    <property type="match status" value="1"/>
</dbReference>
<dbReference type="GO" id="GO:0006338">
    <property type="term" value="P:chromatin remodeling"/>
    <property type="evidence" value="ECO:0007669"/>
    <property type="project" value="UniProtKB-ARBA"/>
</dbReference>
<protein>
    <recommendedName>
        <fullName evidence="5">Chromo domain-containing protein</fullName>
    </recommendedName>
</protein>
<comment type="subunit">
    <text evidence="2">Component of the NuA4 histone acetyltransferase complex.</text>
</comment>
<dbReference type="AlphaFoldDB" id="A0AA40AWW1"/>
<dbReference type="SMART" id="SM00298">
    <property type="entry name" value="CHROMO"/>
    <property type="match status" value="1"/>
</dbReference>
<evidence type="ECO:0000256" key="2">
    <source>
        <dbReference type="ARBA" id="ARBA00011353"/>
    </source>
</evidence>
<dbReference type="CDD" id="cd00024">
    <property type="entry name" value="CD_CSD"/>
    <property type="match status" value="1"/>
</dbReference>
<dbReference type="Gene3D" id="2.40.50.40">
    <property type="match status" value="1"/>
</dbReference>
<dbReference type="GO" id="GO:0005634">
    <property type="term" value="C:nucleus"/>
    <property type="evidence" value="ECO:0007669"/>
    <property type="project" value="UniProtKB-SubCell"/>
</dbReference>
<dbReference type="RefSeq" id="XP_060299421.1">
    <property type="nucleotide sequence ID" value="XM_060441817.1"/>
</dbReference>
<proteinExistence type="predicted"/>
<dbReference type="InterPro" id="IPR023780">
    <property type="entry name" value="Chromo_domain"/>
</dbReference>
<dbReference type="GeneID" id="85325087"/>
<dbReference type="InterPro" id="IPR051219">
    <property type="entry name" value="Heterochromatin_chromo-domain"/>
</dbReference>
<dbReference type="InterPro" id="IPR000953">
    <property type="entry name" value="Chromo/chromo_shadow_dom"/>
</dbReference>
<reference evidence="6" key="1">
    <citation type="submission" date="2023-06" db="EMBL/GenBank/DDBJ databases">
        <title>Genome-scale phylogeny and comparative genomics of the fungal order Sordariales.</title>
        <authorList>
            <consortium name="Lawrence Berkeley National Laboratory"/>
            <person name="Hensen N."/>
            <person name="Bonometti L."/>
            <person name="Westerberg I."/>
            <person name="Brannstrom I.O."/>
            <person name="Guillou S."/>
            <person name="Cros-Aarteil S."/>
            <person name="Calhoun S."/>
            <person name="Haridas S."/>
            <person name="Kuo A."/>
            <person name="Mondo S."/>
            <person name="Pangilinan J."/>
            <person name="Riley R."/>
            <person name="LaButti K."/>
            <person name="Andreopoulos B."/>
            <person name="Lipzen A."/>
            <person name="Chen C."/>
            <person name="Yanf M."/>
            <person name="Daum C."/>
            <person name="Ng V."/>
            <person name="Clum A."/>
            <person name="Steindorff A."/>
            <person name="Ohm R."/>
            <person name="Martin F."/>
            <person name="Silar P."/>
            <person name="Natvig D."/>
            <person name="Lalanne C."/>
            <person name="Gautier V."/>
            <person name="Ament-velasquez S.L."/>
            <person name="Kruys A."/>
            <person name="Hutchinson M.I."/>
            <person name="Powell A.J."/>
            <person name="Barry K."/>
            <person name="Miller A.N."/>
            <person name="Grigoriev I.V."/>
            <person name="Debuchy R."/>
            <person name="Gladieux P."/>
            <person name="Thoren M.H."/>
            <person name="Johannesson H."/>
        </authorList>
    </citation>
    <scope>NUCLEOTIDE SEQUENCE</scope>
    <source>
        <strain evidence="6">SMH2392-1A</strain>
    </source>
</reference>
<organism evidence="6 7">
    <name type="scientific">Lasiosphaeria miniovina</name>
    <dbReference type="NCBI Taxonomy" id="1954250"/>
    <lineage>
        <taxon>Eukaryota</taxon>
        <taxon>Fungi</taxon>
        <taxon>Dikarya</taxon>
        <taxon>Ascomycota</taxon>
        <taxon>Pezizomycotina</taxon>
        <taxon>Sordariomycetes</taxon>
        <taxon>Sordariomycetidae</taxon>
        <taxon>Sordariales</taxon>
        <taxon>Lasiosphaeriaceae</taxon>
        <taxon>Lasiosphaeria</taxon>
    </lineage>
</organism>
<keyword evidence="7" id="KW-1185">Reference proteome</keyword>
<feature type="region of interest" description="Disordered" evidence="4">
    <location>
        <begin position="67"/>
        <end position="90"/>
    </location>
</feature>
<evidence type="ECO:0000256" key="4">
    <source>
        <dbReference type="SAM" id="MobiDB-lite"/>
    </source>
</evidence>
<feature type="compositionally biased region" description="Basic and acidic residues" evidence="4">
    <location>
        <begin position="71"/>
        <end position="90"/>
    </location>
</feature>
<feature type="compositionally biased region" description="Low complexity" evidence="4">
    <location>
        <begin position="1"/>
        <end position="31"/>
    </location>
</feature>
<evidence type="ECO:0000256" key="3">
    <source>
        <dbReference type="ARBA" id="ARBA00023242"/>
    </source>
</evidence>
<feature type="region of interest" description="Disordered" evidence="4">
    <location>
        <begin position="1"/>
        <end position="39"/>
    </location>
</feature>
<dbReference type="EMBL" id="JAUIRO010000003">
    <property type="protein sequence ID" value="KAK0723497.1"/>
    <property type="molecule type" value="Genomic_DNA"/>
</dbReference>
<evidence type="ECO:0000313" key="6">
    <source>
        <dbReference type="EMBL" id="KAK0723497.1"/>
    </source>
</evidence>
<evidence type="ECO:0000256" key="1">
    <source>
        <dbReference type="ARBA" id="ARBA00004123"/>
    </source>
</evidence>
<dbReference type="SUPFAM" id="SSF54160">
    <property type="entry name" value="Chromo domain-like"/>
    <property type="match status" value="1"/>
</dbReference>
<evidence type="ECO:0000259" key="5">
    <source>
        <dbReference type="PROSITE" id="PS50013"/>
    </source>
</evidence>
<comment type="caution">
    <text evidence="6">The sequence shown here is derived from an EMBL/GenBank/DDBJ whole genome shotgun (WGS) entry which is preliminary data.</text>
</comment>
<accession>A0AA40AWW1</accession>
<dbReference type="PROSITE" id="PS50013">
    <property type="entry name" value="CHROMO_2"/>
    <property type="match status" value="1"/>
</dbReference>
<evidence type="ECO:0000313" key="7">
    <source>
        <dbReference type="Proteomes" id="UP001172101"/>
    </source>
</evidence>
<name>A0AA40AWW1_9PEZI</name>
<keyword evidence="3" id="KW-0539">Nucleus</keyword>
<dbReference type="InterPro" id="IPR016197">
    <property type="entry name" value="Chromo-like_dom_sf"/>
</dbReference>
<feature type="domain" description="Chromo" evidence="5">
    <location>
        <begin position="39"/>
        <end position="90"/>
    </location>
</feature>
<sequence length="90" mass="10124">MDVSAVENNAVENNATETNAAENDAAETSATENEDDTGWDVEKIEDEMYLDDGSSKYLIKWKMPGAADSWEPEKNLDPELIDEWEKSRPL</sequence>
<gene>
    <name evidence="6" type="ORF">B0T26DRAFT_706586</name>
</gene>